<evidence type="ECO:0000313" key="3">
    <source>
        <dbReference type="Proteomes" id="UP001168338"/>
    </source>
</evidence>
<evidence type="ECO:0000313" key="2">
    <source>
        <dbReference type="EMBL" id="MDN7023367.1"/>
    </source>
</evidence>
<dbReference type="EMBL" id="VCYH01000001">
    <property type="protein sequence ID" value="MDN7023367.1"/>
    <property type="molecule type" value="Genomic_DNA"/>
</dbReference>
<dbReference type="InterPro" id="IPR005122">
    <property type="entry name" value="Uracil-DNA_glycosylase-like"/>
</dbReference>
<evidence type="ECO:0000259" key="1">
    <source>
        <dbReference type="Pfam" id="PF03167"/>
    </source>
</evidence>
<dbReference type="SUPFAM" id="SSF52141">
    <property type="entry name" value="Uracil-DNA glycosylase-like"/>
    <property type="match status" value="1"/>
</dbReference>
<dbReference type="RefSeq" id="WP_301662418.1">
    <property type="nucleotide sequence ID" value="NZ_VCYH01000001.1"/>
</dbReference>
<gene>
    <name evidence="2" type="ORF">FGU65_00375</name>
</gene>
<reference evidence="2" key="1">
    <citation type="submission" date="2019-05" db="EMBL/GenBank/DDBJ databases">
        <title>Methanoculleus sp. FWC-SCC1, a methanogenic archaeon isolated from deep marine cold seep.</title>
        <authorList>
            <person name="Chen Y.-W."/>
            <person name="Chen S.-C."/>
            <person name="Teng N.-H."/>
            <person name="Lai M.-C."/>
        </authorList>
    </citation>
    <scope>NUCLEOTIDE SEQUENCE</scope>
    <source>
        <strain evidence="2">FWC-SCC1</strain>
    </source>
</reference>
<dbReference type="Pfam" id="PF03167">
    <property type="entry name" value="UDG"/>
    <property type="match status" value="1"/>
</dbReference>
<accession>A0ABT8M607</accession>
<organism evidence="2 3">
    <name type="scientific">Methanoculleus frigidifontis</name>
    <dbReference type="NCBI Taxonomy" id="2584085"/>
    <lineage>
        <taxon>Archaea</taxon>
        <taxon>Methanobacteriati</taxon>
        <taxon>Methanobacteriota</taxon>
        <taxon>Stenosarchaea group</taxon>
        <taxon>Methanomicrobia</taxon>
        <taxon>Methanomicrobiales</taxon>
        <taxon>Methanomicrobiaceae</taxon>
        <taxon>Methanoculleus</taxon>
    </lineage>
</organism>
<dbReference type="Gene3D" id="3.40.470.10">
    <property type="entry name" value="Uracil-DNA glycosylase-like domain"/>
    <property type="match status" value="1"/>
</dbReference>
<protein>
    <recommendedName>
        <fullName evidence="1">Uracil-DNA glycosylase-like domain-containing protein</fullName>
    </recommendedName>
</protein>
<dbReference type="Proteomes" id="UP001168338">
    <property type="component" value="Unassembled WGS sequence"/>
</dbReference>
<feature type="domain" description="Uracil-DNA glycosylase-like" evidence="1">
    <location>
        <begin position="44"/>
        <end position="207"/>
    </location>
</feature>
<name>A0ABT8M607_9EURY</name>
<proteinExistence type="predicted"/>
<sequence>MQPGIPDAEAVREVCRAYAGERIRPDPIPFARYDAYGRWLPQDGIRVLFIAEAPPWRNVDRPAGYRYFYNPEQTPIAGISREIFRCLGIAGATKKECLEAFRDQGFFLTDAVKCILNKDAHPHIPVSLIAESARTILKPEIEALDPETICILGATALQALRSLEPYAAALADCRTITEAVLHQRRHPIRADGRCVIVSPYPSVRNDRQAIREAFAMISRLACPP</sequence>
<comment type="caution">
    <text evidence="2">The sequence shown here is derived from an EMBL/GenBank/DDBJ whole genome shotgun (WGS) entry which is preliminary data.</text>
</comment>
<keyword evidence="3" id="KW-1185">Reference proteome</keyword>
<dbReference type="InterPro" id="IPR036895">
    <property type="entry name" value="Uracil-DNA_glycosylase-like_sf"/>
</dbReference>